<dbReference type="OrthoDB" id="98874at2"/>
<gene>
    <name evidence="1" type="ORF">C8D94_10842</name>
</gene>
<evidence type="ECO:0000313" key="1">
    <source>
        <dbReference type="EMBL" id="RDK83254.1"/>
    </source>
</evidence>
<sequence length="653" mass="75203">MRPLLCMLAVVFSCQVFSQERQTATFGEPSSIELNMKSYPKDPEAAGVVLFETGRNSVQLVNDRIRLIKEVFVKMKVLDAKNFDHATVTIPYYVGGKFDEKVQDIKAITHNGTMKTYLKPSNIFTEDPTQNWALKKFTFPNVQDGSVLEYSYTIESPYFSHLGGWDFQSTIPKMYTEFESEIPGNYVYRRSLLGSEPLYINKISVKKNCFWLPGIAQNADCEWGQYAMKDVPAFKTEKYMLSEKNYMARIKYELKEYTDVRGNKTEITREWKDVDKEFRTDRDLGRQLGYKNFFENNLPPNILAIKDPMEKGKAIYYFIQDHFNYNGKQRILTDIRVKEAFEEKVGNSSEINLSLINALEAAGLDAFIVLISTRDRALPTKGYPVLTDFNYALALLKIGDTNYLLDATSKFTPFAVLPYPALNKIGRVLDNKNGSYWIDILPKKKNVTYINAQLSFTENNEVTGKVSETYVGYPAMEERKQIVKLGKEDHKKEKEKLTFDTTINDFNIENLNNVAENLKETYTLEITPETTGDKLYLSPFFLRTFYDENPFKLNERNYPVEFGFPYSETFLMSLDLNNQYTITEIPQNTIVKLPNGAGECSVVYGATGGKLSIRFSLKVNEYYFTPEKYQSLKEFFDAVVTKQNKEVVVLEKI</sequence>
<protein>
    <submittedName>
        <fullName evidence="1">Uncharacterized protein DUF3857</fullName>
    </submittedName>
</protein>
<dbReference type="Proteomes" id="UP000255317">
    <property type="component" value="Unassembled WGS sequence"/>
</dbReference>
<proteinExistence type="predicted"/>
<accession>A0A370Q4J1</accession>
<dbReference type="EMBL" id="QRAO01000008">
    <property type="protein sequence ID" value="RDK83254.1"/>
    <property type="molecule type" value="Genomic_DNA"/>
</dbReference>
<dbReference type="Gene3D" id="2.60.120.1130">
    <property type="match status" value="1"/>
</dbReference>
<dbReference type="AlphaFoldDB" id="A0A370Q4J1"/>
<dbReference type="Gene3D" id="2.60.40.3140">
    <property type="match status" value="1"/>
</dbReference>
<evidence type="ECO:0000313" key="2">
    <source>
        <dbReference type="Proteomes" id="UP000255317"/>
    </source>
</evidence>
<dbReference type="SUPFAM" id="SSF54001">
    <property type="entry name" value="Cysteine proteinases"/>
    <property type="match status" value="1"/>
</dbReference>
<dbReference type="RefSeq" id="WP_115124708.1">
    <property type="nucleotide sequence ID" value="NZ_QRAO01000008.1"/>
</dbReference>
<dbReference type="InterPro" id="IPR038765">
    <property type="entry name" value="Papain-like_cys_pep_sf"/>
</dbReference>
<keyword evidence="2" id="KW-1185">Reference proteome</keyword>
<dbReference type="Gene3D" id="3.10.620.30">
    <property type="match status" value="1"/>
</dbReference>
<organism evidence="1 2">
    <name type="scientific">Marinirhabdus gelatinilytica</name>
    <dbReference type="NCBI Taxonomy" id="1703343"/>
    <lineage>
        <taxon>Bacteria</taxon>
        <taxon>Pseudomonadati</taxon>
        <taxon>Bacteroidota</taxon>
        <taxon>Flavobacteriia</taxon>
        <taxon>Flavobacteriales</taxon>
        <taxon>Flavobacteriaceae</taxon>
    </lineage>
</organism>
<name>A0A370Q4J1_9FLAO</name>
<comment type="caution">
    <text evidence="1">The sequence shown here is derived from an EMBL/GenBank/DDBJ whole genome shotgun (WGS) entry which is preliminary data.</text>
</comment>
<reference evidence="1 2" key="1">
    <citation type="submission" date="2018-07" db="EMBL/GenBank/DDBJ databases">
        <title>Genomic Encyclopedia of Type Strains, Phase IV (KMG-IV): sequencing the most valuable type-strain genomes for metagenomic binning, comparative biology and taxonomic classification.</title>
        <authorList>
            <person name="Goeker M."/>
        </authorList>
    </citation>
    <scope>NUCLEOTIDE SEQUENCE [LARGE SCALE GENOMIC DNA]</scope>
    <source>
        <strain evidence="1 2">DSM 101478</strain>
    </source>
</reference>